<sequence length="104" mass="11788">MLSRQTERKPFTRYGCARFEIALFPETRPNQKRSSETFQTTFALTSDSLGIKTARAYFLIAVRILSAMWVAPAVRPDIPINDAAASLINSFILSLFLVFVLRML</sequence>
<keyword evidence="1" id="KW-0472">Membrane</keyword>
<gene>
    <name evidence="2" type="ORF">NEISICOT_03063</name>
</gene>
<protein>
    <submittedName>
        <fullName evidence="2">Uncharacterized protein</fullName>
    </submittedName>
</protein>
<organism evidence="2 3">
    <name type="scientific">Neisseria sicca ATCC 29256</name>
    <dbReference type="NCBI Taxonomy" id="547045"/>
    <lineage>
        <taxon>Bacteria</taxon>
        <taxon>Pseudomonadati</taxon>
        <taxon>Pseudomonadota</taxon>
        <taxon>Betaproteobacteria</taxon>
        <taxon>Neisseriales</taxon>
        <taxon>Neisseriaceae</taxon>
        <taxon>Neisseria</taxon>
    </lineage>
</organism>
<evidence type="ECO:0000313" key="2">
    <source>
        <dbReference type="EMBL" id="EET43179.1"/>
    </source>
</evidence>
<name>C6M938_NEISI</name>
<feature type="transmembrane region" description="Helical" evidence="1">
    <location>
        <begin position="83"/>
        <end position="101"/>
    </location>
</feature>
<keyword evidence="1" id="KW-0812">Transmembrane</keyword>
<proteinExistence type="predicted"/>
<keyword evidence="1" id="KW-1133">Transmembrane helix</keyword>
<evidence type="ECO:0000256" key="1">
    <source>
        <dbReference type="SAM" id="Phobius"/>
    </source>
</evidence>
<feature type="transmembrane region" description="Helical" evidence="1">
    <location>
        <begin position="54"/>
        <end position="71"/>
    </location>
</feature>
<dbReference type="AlphaFoldDB" id="C6M938"/>
<evidence type="ECO:0000313" key="3">
    <source>
        <dbReference type="Proteomes" id="UP000005365"/>
    </source>
</evidence>
<reference evidence="2" key="1">
    <citation type="submission" date="2009-07" db="EMBL/GenBank/DDBJ databases">
        <authorList>
            <person name="Weinstock G."/>
            <person name="Sodergren E."/>
            <person name="Clifton S."/>
            <person name="Fulton L."/>
            <person name="Fulton B."/>
            <person name="Courtney L."/>
            <person name="Fronick C."/>
            <person name="Harrison M."/>
            <person name="Strong C."/>
            <person name="Farmer C."/>
            <person name="Delahaunty K."/>
            <person name="Markovic C."/>
            <person name="Hall O."/>
            <person name="Minx P."/>
            <person name="Tomlinson C."/>
            <person name="Mitreva M."/>
            <person name="Nelson J."/>
            <person name="Hou S."/>
            <person name="Wollam A."/>
            <person name="Pepin K.H."/>
            <person name="Johnson M."/>
            <person name="Bhonagiri V."/>
            <person name="Nash W.E."/>
            <person name="Warren W."/>
            <person name="Chinwalla A."/>
            <person name="Mardis E.R."/>
            <person name="Wilson R.K."/>
        </authorList>
    </citation>
    <scope>NUCLEOTIDE SEQUENCE [LARGE SCALE GENOMIC DNA]</scope>
    <source>
        <strain evidence="2">ATCC 29256</strain>
    </source>
</reference>
<accession>C6M938</accession>
<dbReference type="Proteomes" id="UP000005365">
    <property type="component" value="Unassembled WGS sequence"/>
</dbReference>
<comment type="caution">
    <text evidence="2">The sequence shown here is derived from an EMBL/GenBank/DDBJ whole genome shotgun (WGS) entry which is preliminary data.</text>
</comment>
<keyword evidence="3" id="KW-1185">Reference proteome</keyword>
<dbReference type="EMBL" id="ACKO02000025">
    <property type="protein sequence ID" value="EET43179.1"/>
    <property type="molecule type" value="Genomic_DNA"/>
</dbReference>